<dbReference type="GO" id="GO:0006508">
    <property type="term" value="P:proteolysis"/>
    <property type="evidence" value="ECO:0007669"/>
    <property type="project" value="UniProtKB-KW"/>
</dbReference>
<dbReference type="Proteomes" id="UP000000814">
    <property type="component" value="Chromosome"/>
</dbReference>
<feature type="domain" description="Lon proteolytic" evidence="3">
    <location>
        <begin position="542"/>
        <end position="737"/>
    </location>
</feature>
<feature type="active site" evidence="2">
    <location>
        <position position="632"/>
    </location>
</feature>
<name>Q97H78_CLOAB</name>
<dbReference type="PROSITE" id="PS51786">
    <property type="entry name" value="LON_PROTEOLYTIC"/>
    <property type="match status" value="1"/>
</dbReference>
<evidence type="ECO:0000256" key="2">
    <source>
        <dbReference type="PROSITE-ProRule" id="PRU01122"/>
    </source>
</evidence>
<evidence type="ECO:0000313" key="4">
    <source>
        <dbReference type="EMBL" id="AAK80093.1"/>
    </source>
</evidence>
<dbReference type="InterPro" id="IPR014721">
    <property type="entry name" value="Ribsml_uS5_D2-typ_fold_subgr"/>
</dbReference>
<dbReference type="Gene3D" id="3.30.230.10">
    <property type="match status" value="1"/>
</dbReference>
<evidence type="ECO:0000313" key="5">
    <source>
        <dbReference type="Proteomes" id="UP000000814"/>
    </source>
</evidence>
<evidence type="ECO:0000259" key="3">
    <source>
        <dbReference type="PROSITE" id="PS51786"/>
    </source>
</evidence>
<dbReference type="InterPro" id="IPR027417">
    <property type="entry name" value="P-loop_NTPase"/>
</dbReference>
<dbReference type="STRING" id="272562.CA_C2135"/>
<dbReference type="Gene3D" id="3.40.50.300">
    <property type="entry name" value="P-loop containing nucleotide triphosphate hydrolases"/>
    <property type="match status" value="1"/>
</dbReference>
<dbReference type="Pfam" id="PF05362">
    <property type="entry name" value="Lon_C"/>
    <property type="match status" value="1"/>
</dbReference>
<dbReference type="InterPro" id="IPR008269">
    <property type="entry name" value="Lon_proteolytic"/>
</dbReference>
<comment type="catalytic activity">
    <reaction evidence="2">
        <text>Hydrolysis of proteins in presence of ATP.</text>
        <dbReference type="EC" id="3.4.21.53"/>
    </reaction>
</comment>
<accession>Q97H78</accession>
<dbReference type="GO" id="GO:0005524">
    <property type="term" value="F:ATP binding"/>
    <property type="evidence" value="ECO:0007669"/>
    <property type="project" value="InterPro"/>
</dbReference>
<keyword evidence="5" id="KW-1185">Reference proteome</keyword>
<dbReference type="InterPro" id="IPR020568">
    <property type="entry name" value="Ribosomal_Su5_D2-typ_SF"/>
</dbReference>
<keyword evidence="2" id="KW-0378">Hydrolase</keyword>
<sequence>MVKKLTPEDVIYNISPRDKRADKNNIYDKMYVDIKNGIDIKDRGYNIYVVDDFSTDMLKDIKSYVNYLLSRKSSPKDICYVTGKDRDIPQSIIINNGFGKKLYDCIEEIKKIYRDIIYKFYNALDIEERDFIIEDARNEKKAIINKILSEAEEKGFELKPSEAGFNFIPLKEGKPITEEEYDELHESQKEDILSKMKELKSSTKIVFTKLKDIEEKEIKSLKECFKDYIENETEEKKYSYMNEFEGVPEAVVYIYKVFDDIKEEIVKNYTSSYEKDSEKIIAILFKYCVNVIVDNSTNNKPLTIYEDDPKLSNLLGSIEYKNHGGNYVTDVSLIKAGSLLKANEGCVIIRIKDLIEKPMAYYYLKKVLLNETVRLDYTKDHLELISLRGLNPEPIKVDLKIILIGDYETYNILYNLDEDFRELFKIKAEYNPIVSINDNSIRYVEKIVKSFLNCEKGKEISSAAFKEICRQLSRKADNRNKLYISPKDIKQILILTCNNANKTDDKYINDENVREVVCKREIIEEEIIKNYKEKKILMDFSKSKVGQINALSVVSLGNKDVGKPIRLTCTCHKGSGNIVDIQKENSMSGNIHSKSISILKGLMGEIFGGYDRIPVDFYLCFEQVYGKLEGDSASVAETLCMISALTKIPIKQNIGVTGSINQFGEIQPVGGIKDKIEGFYRVCNSYNSRDGYSVAIPDNNKDDIVLNYDVEKAVIEGNLFVYTIENIKDAVKVLMDEQWDDVIKKAWIEMKKYDIKRERRH</sequence>
<keyword evidence="2" id="KW-0720">Serine protease</keyword>
<dbReference type="EC" id="3.4.21.53" evidence="2"/>
<dbReference type="SUPFAM" id="SSF54211">
    <property type="entry name" value="Ribosomal protein S5 domain 2-like"/>
    <property type="match status" value="1"/>
</dbReference>
<protein>
    <recommendedName>
        <fullName evidence="2">endopeptidase La</fullName>
        <ecNumber evidence="2">3.4.21.53</ecNumber>
    </recommendedName>
</protein>
<dbReference type="InterPro" id="IPR041699">
    <property type="entry name" value="AAA_32"/>
</dbReference>
<dbReference type="Pfam" id="PF13654">
    <property type="entry name" value="AAA_32"/>
    <property type="match status" value="1"/>
</dbReference>
<dbReference type="PATRIC" id="fig|272562.8.peg.2337"/>
<dbReference type="GO" id="GO:0004176">
    <property type="term" value="F:ATP-dependent peptidase activity"/>
    <property type="evidence" value="ECO:0007669"/>
    <property type="project" value="UniProtKB-UniRule"/>
</dbReference>
<dbReference type="GO" id="GO:0004252">
    <property type="term" value="F:serine-type endopeptidase activity"/>
    <property type="evidence" value="ECO:0007669"/>
    <property type="project" value="UniProtKB-UniRule"/>
</dbReference>
<dbReference type="InterPro" id="IPR027065">
    <property type="entry name" value="Lon_Prtase"/>
</dbReference>
<dbReference type="PANTHER" id="PTHR10046">
    <property type="entry name" value="ATP DEPENDENT LON PROTEASE FAMILY MEMBER"/>
    <property type="match status" value="1"/>
</dbReference>
<feature type="active site" evidence="2">
    <location>
        <position position="675"/>
    </location>
</feature>
<organism evidence="4 5">
    <name type="scientific">Clostridium acetobutylicum (strain ATCC 824 / DSM 792 / JCM 1419 / IAM 19013 / LMG 5710 / NBRC 13948 / NRRL B-527 / VKM B-1787 / 2291 / W)</name>
    <dbReference type="NCBI Taxonomy" id="272562"/>
    <lineage>
        <taxon>Bacteria</taxon>
        <taxon>Bacillati</taxon>
        <taxon>Bacillota</taxon>
        <taxon>Clostridia</taxon>
        <taxon>Eubacteriales</taxon>
        <taxon>Clostridiaceae</taxon>
        <taxon>Clostridium</taxon>
    </lineage>
</organism>
<keyword evidence="1 2" id="KW-0645">Protease</keyword>
<comment type="similarity">
    <text evidence="2">Belongs to the peptidase S16 family.</text>
</comment>
<dbReference type="eggNOG" id="COG1067">
    <property type="taxonomic scope" value="Bacteria"/>
</dbReference>
<gene>
    <name evidence="4" type="ordered locus">CA_C2135</name>
</gene>
<proteinExistence type="inferred from homology"/>
<dbReference type="PIR" id="B97163">
    <property type="entry name" value="B97163"/>
</dbReference>
<dbReference type="HOGENOM" id="CLU_014785_1_1_9"/>
<dbReference type="OrthoDB" id="9758568at2"/>
<dbReference type="EMBL" id="AE001437">
    <property type="protein sequence ID" value="AAK80093.1"/>
    <property type="molecule type" value="Genomic_DNA"/>
</dbReference>
<dbReference type="RefSeq" id="WP_010965434.1">
    <property type="nucleotide sequence ID" value="NC_003030.1"/>
</dbReference>
<dbReference type="PRINTS" id="PR00830">
    <property type="entry name" value="ENDOLAPTASE"/>
</dbReference>
<dbReference type="GO" id="GO:0030163">
    <property type="term" value="P:protein catabolic process"/>
    <property type="evidence" value="ECO:0007669"/>
    <property type="project" value="InterPro"/>
</dbReference>
<dbReference type="AlphaFoldDB" id="Q97H78"/>
<reference evidence="4 5" key="1">
    <citation type="journal article" date="2001" name="J. Bacteriol.">
        <title>Genome sequence and comparative analysis of the solvent-producing bacterium Clostridium acetobutylicum.</title>
        <authorList>
            <person name="Nolling J."/>
            <person name="Breton G."/>
            <person name="Omelchenko M.V."/>
            <person name="Makarova K.S."/>
            <person name="Zeng Q."/>
            <person name="Gibson R."/>
            <person name="Lee H.M."/>
            <person name="Dubois J."/>
            <person name="Qiu D."/>
            <person name="Hitti J."/>
            <person name="Wolf Y.I."/>
            <person name="Tatusov R.L."/>
            <person name="Sabathe F."/>
            <person name="Doucette-Stamm L."/>
            <person name="Soucaille P."/>
            <person name="Daly M.J."/>
            <person name="Bennett G.N."/>
            <person name="Koonin E.V."/>
            <person name="Smith D.R."/>
        </authorList>
    </citation>
    <scope>NUCLEOTIDE SEQUENCE [LARGE SCALE GENOMIC DNA]</scope>
    <source>
        <strain evidence="5">ATCC 824 / DSM 792 / JCM 1419 / LMG 5710 / VKM B-1787</strain>
    </source>
</reference>
<dbReference type="KEGG" id="cac:CA_C2135"/>
<evidence type="ECO:0000256" key="1">
    <source>
        <dbReference type="ARBA" id="ARBA00022670"/>
    </source>
</evidence>
<dbReference type="GeneID" id="44998616"/>